<gene>
    <name evidence="6" type="primary">GRPE</name>
</gene>
<evidence type="ECO:0000256" key="4">
    <source>
        <dbReference type="RuleBase" id="RU004478"/>
    </source>
</evidence>
<evidence type="ECO:0000256" key="3">
    <source>
        <dbReference type="RuleBase" id="RU000639"/>
    </source>
</evidence>
<accession>A0A075HJW3</accession>
<dbReference type="PROSITE" id="PS01071">
    <property type="entry name" value="GRPE"/>
    <property type="match status" value="1"/>
</dbReference>
<dbReference type="GO" id="GO:0051082">
    <property type="term" value="F:unfolded protein binding"/>
    <property type="evidence" value="ECO:0007669"/>
    <property type="project" value="TreeGrafter"/>
</dbReference>
<organism evidence="6">
    <name type="scientific">uncultured marine thaumarchaeote KM3_73_B11</name>
    <dbReference type="NCBI Taxonomy" id="1456265"/>
    <lineage>
        <taxon>Archaea</taxon>
        <taxon>Nitrososphaerota</taxon>
        <taxon>environmental samples</taxon>
    </lineage>
</organism>
<sequence length="194" mass="22023">MSIGITKIICSKIKCSIMSEDKEKINEEQIKKIQEDEEKSEKISEIIKDEIKELQEENSDLKDKWQRALADYQNLERRTQLEISQGVSSKTNDLFLNFINIYEDFIRAENSLSKEKIDTSGIQAVIKNMENLLAENNIKPIDAVGEIFDPQIHEAVSMIEDDALDDGTITQEVSKGYTAGKAILKPSKVIVSKK</sequence>
<dbReference type="InterPro" id="IPR009012">
    <property type="entry name" value="GrpE_head"/>
</dbReference>
<reference evidence="6" key="1">
    <citation type="journal article" date="2014" name="Genome Biol. Evol.">
        <title>Pangenome evidence for extensive interdomain horizontal transfer affecting lineage core and shell genes in uncultured planktonic thaumarchaeota and euryarchaeota.</title>
        <authorList>
            <person name="Deschamps P."/>
            <person name="Zivanovic Y."/>
            <person name="Moreira D."/>
            <person name="Rodriguez-Valera F."/>
            <person name="Lopez-Garcia P."/>
        </authorList>
    </citation>
    <scope>NUCLEOTIDE SEQUENCE</scope>
</reference>
<dbReference type="Gene3D" id="2.30.22.10">
    <property type="entry name" value="Head domain of nucleotide exchange factor GrpE"/>
    <property type="match status" value="1"/>
</dbReference>
<evidence type="ECO:0000313" key="6">
    <source>
        <dbReference type="EMBL" id="AIF16209.1"/>
    </source>
</evidence>
<comment type="similarity">
    <text evidence="1 4">Belongs to the GrpE family.</text>
</comment>
<dbReference type="Gene3D" id="3.90.20.20">
    <property type="match status" value="1"/>
</dbReference>
<evidence type="ECO:0000256" key="2">
    <source>
        <dbReference type="ARBA" id="ARBA00023186"/>
    </source>
</evidence>
<dbReference type="GO" id="GO:0051087">
    <property type="term" value="F:protein-folding chaperone binding"/>
    <property type="evidence" value="ECO:0007669"/>
    <property type="project" value="InterPro"/>
</dbReference>
<dbReference type="GO" id="GO:0042803">
    <property type="term" value="F:protein homodimerization activity"/>
    <property type="evidence" value="ECO:0007669"/>
    <property type="project" value="InterPro"/>
</dbReference>
<dbReference type="GO" id="GO:0000774">
    <property type="term" value="F:adenyl-nucleotide exchange factor activity"/>
    <property type="evidence" value="ECO:0007669"/>
    <property type="project" value="InterPro"/>
</dbReference>
<evidence type="ECO:0000256" key="5">
    <source>
        <dbReference type="SAM" id="Coils"/>
    </source>
</evidence>
<keyword evidence="2 3" id="KW-0143">Chaperone</keyword>
<keyword evidence="3 6" id="KW-0346">Stress response</keyword>
<dbReference type="PANTHER" id="PTHR21237:SF23">
    <property type="entry name" value="GRPE PROTEIN HOMOLOG, MITOCHONDRIAL"/>
    <property type="match status" value="1"/>
</dbReference>
<proteinExistence type="inferred from homology"/>
<dbReference type="EMBL" id="KF901049">
    <property type="protein sequence ID" value="AIF16209.1"/>
    <property type="molecule type" value="Genomic_DNA"/>
</dbReference>
<protein>
    <recommendedName>
        <fullName evidence="3">Protein GrpE</fullName>
    </recommendedName>
</protein>
<dbReference type="CDD" id="cd00446">
    <property type="entry name" value="GrpE"/>
    <property type="match status" value="1"/>
</dbReference>
<name>A0A075HJW3_9ARCH</name>
<keyword evidence="5" id="KW-0175">Coiled coil</keyword>
<dbReference type="Pfam" id="PF01025">
    <property type="entry name" value="GrpE"/>
    <property type="match status" value="1"/>
</dbReference>
<dbReference type="PRINTS" id="PR00773">
    <property type="entry name" value="GRPEPROTEIN"/>
</dbReference>
<comment type="function">
    <text evidence="3">Participates actively in the response to hyperosmotic and heat shock by preventing the aggregation of stress-denatured proteins, in association with DnaK and GrpE. It is the nucleotide exchange factor for DnaK and may function as a thermosensor. Unfolded proteins bind initially to DnaJ; upon interaction with the DnaJ-bound protein, DnaK hydrolyzes its bound ATP, resulting in the formation of a stable complex. GrpE releases ADP from DnaK; ATP binding to DnaK triggers the release of the substrate protein, thus completing the reaction cycle. Several rounds of ATP-dependent interactions between DnaJ, DnaK and GrpE are required for fully efficient folding.</text>
</comment>
<dbReference type="InterPro" id="IPR000740">
    <property type="entry name" value="GrpE"/>
</dbReference>
<dbReference type="SUPFAM" id="SSF51064">
    <property type="entry name" value="Head domain of nucleotide exchange factor GrpE"/>
    <property type="match status" value="1"/>
</dbReference>
<dbReference type="SUPFAM" id="SSF58014">
    <property type="entry name" value="Coiled-coil domain of nucleotide exchange factor GrpE"/>
    <property type="match status" value="1"/>
</dbReference>
<feature type="coiled-coil region" evidence="5">
    <location>
        <begin position="19"/>
        <end position="78"/>
    </location>
</feature>
<evidence type="ECO:0000256" key="1">
    <source>
        <dbReference type="ARBA" id="ARBA00009054"/>
    </source>
</evidence>
<dbReference type="GO" id="GO:0006457">
    <property type="term" value="P:protein folding"/>
    <property type="evidence" value="ECO:0007669"/>
    <property type="project" value="InterPro"/>
</dbReference>
<dbReference type="PANTHER" id="PTHR21237">
    <property type="entry name" value="GRPE PROTEIN"/>
    <property type="match status" value="1"/>
</dbReference>
<dbReference type="HAMAP" id="MF_01151">
    <property type="entry name" value="GrpE"/>
    <property type="match status" value="1"/>
</dbReference>
<dbReference type="AlphaFoldDB" id="A0A075HJW3"/>
<dbReference type="InterPro" id="IPR013805">
    <property type="entry name" value="GrpE_CC"/>
</dbReference>